<feature type="region of interest" description="Disordered" evidence="2">
    <location>
        <begin position="100"/>
        <end position="120"/>
    </location>
</feature>
<dbReference type="InterPro" id="IPR016161">
    <property type="entry name" value="Ald_DH/histidinol_DH"/>
</dbReference>
<feature type="compositionally biased region" description="Basic residues" evidence="2">
    <location>
        <begin position="8"/>
        <end position="17"/>
    </location>
</feature>
<dbReference type="Pfam" id="PF00171">
    <property type="entry name" value="Aldedh"/>
    <property type="match status" value="1"/>
</dbReference>
<dbReference type="Proteomes" id="UP000436468">
    <property type="component" value="Unassembled WGS sequence"/>
</dbReference>
<dbReference type="EMBL" id="WQNF01000070">
    <property type="protein sequence ID" value="MVT71308.1"/>
    <property type="molecule type" value="Genomic_DNA"/>
</dbReference>
<organism evidence="4 5">
    <name type="scientific">Bradyrhizobium pachyrhizi</name>
    <dbReference type="NCBI Taxonomy" id="280333"/>
    <lineage>
        <taxon>Bacteria</taxon>
        <taxon>Pseudomonadati</taxon>
        <taxon>Pseudomonadota</taxon>
        <taxon>Alphaproteobacteria</taxon>
        <taxon>Hyphomicrobiales</taxon>
        <taxon>Nitrobacteraceae</taxon>
        <taxon>Bradyrhizobium</taxon>
    </lineage>
</organism>
<protein>
    <submittedName>
        <fullName evidence="4">Aldehyde dehydrogenase family protein</fullName>
    </submittedName>
</protein>
<evidence type="ECO:0000256" key="2">
    <source>
        <dbReference type="SAM" id="MobiDB-lite"/>
    </source>
</evidence>
<feature type="compositionally biased region" description="Basic and acidic residues" evidence="2">
    <location>
        <begin position="109"/>
        <end position="120"/>
    </location>
</feature>
<dbReference type="InterPro" id="IPR016163">
    <property type="entry name" value="Ald_DH_C"/>
</dbReference>
<accession>A0A844SWF9</accession>
<feature type="compositionally biased region" description="Basic and acidic residues" evidence="2">
    <location>
        <begin position="27"/>
        <end position="42"/>
    </location>
</feature>
<comment type="caution">
    <text evidence="4">The sequence shown here is derived from an EMBL/GenBank/DDBJ whole genome shotgun (WGS) entry which is preliminary data.</text>
</comment>
<dbReference type="SUPFAM" id="SSF53720">
    <property type="entry name" value="ALDH-like"/>
    <property type="match status" value="1"/>
</dbReference>
<dbReference type="Gene3D" id="3.40.605.10">
    <property type="entry name" value="Aldehyde Dehydrogenase, Chain A, domain 1"/>
    <property type="match status" value="1"/>
</dbReference>
<proteinExistence type="predicted"/>
<reference evidence="4 5" key="1">
    <citation type="submission" date="2019-12" db="EMBL/GenBank/DDBJ databases">
        <title>Draft genome sequences Bradyrhizobium cajani AMBPC1010, Bradyrhizobium pachyrhizi AMBPC1040 and Bradyrhizobium yuanmingense ALSPC3051, three plant growth promoting strains isolated from nodules of Cajanus cajan L. in Dominican Republic.</title>
        <authorList>
            <person name="Flores-Felix J.D."/>
            <person name="Araujo J."/>
            <person name="Diaz-Alcantara C."/>
            <person name="Gonzalez-Andres F."/>
            <person name="Velazquez E."/>
        </authorList>
    </citation>
    <scope>NUCLEOTIDE SEQUENCE [LARGE SCALE GENOMIC DNA]</scope>
    <source>
        <strain evidence="4 5">1040</strain>
    </source>
</reference>
<evidence type="ECO:0000256" key="1">
    <source>
        <dbReference type="ARBA" id="ARBA00023002"/>
    </source>
</evidence>
<evidence type="ECO:0000259" key="3">
    <source>
        <dbReference type="Pfam" id="PF00171"/>
    </source>
</evidence>
<feature type="region of interest" description="Disordered" evidence="2">
    <location>
        <begin position="1"/>
        <end position="42"/>
    </location>
</feature>
<name>A0A844SWF9_9BRAD</name>
<dbReference type="Gene3D" id="3.40.309.10">
    <property type="entry name" value="Aldehyde Dehydrogenase, Chain A, domain 2"/>
    <property type="match status" value="1"/>
</dbReference>
<sequence length="120" mass="13521">MSPDPPHGRRRGGRPRRPQGPPPKSRRPQDRRASRPDRRDHWRWTASRVRVVDAPHCALELQGGMTEQNAEVPPEKPIAADEPEAGCCFVNDSVRSDSRLPFGGTKESGYGRELAEFDNR</sequence>
<evidence type="ECO:0000313" key="4">
    <source>
        <dbReference type="EMBL" id="MVT71308.1"/>
    </source>
</evidence>
<keyword evidence="5" id="KW-1185">Reference proteome</keyword>
<feature type="region of interest" description="Disordered" evidence="2">
    <location>
        <begin position="63"/>
        <end position="82"/>
    </location>
</feature>
<dbReference type="AlphaFoldDB" id="A0A844SWF9"/>
<evidence type="ECO:0000313" key="5">
    <source>
        <dbReference type="Proteomes" id="UP000436468"/>
    </source>
</evidence>
<gene>
    <name evidence="4" type="ORF">GPL21_40585</name>
</gene>
<dbReference type="InterPro" id="IPR016162">
    <property type="entry name" value="Ald_DH_N"/>
</dbReference>
<dbReference type="GO" id="GO:0016620">
    <property type="term" value="F:oxidoreductase activity, acting on the aldehyde or oxo group of donors, NAD or NADP as acceptor"/>
    <property type="evidence" value="ECO:0007669"/>
    <property type="project" value="InterPro"/>
</dbReference>
<keyword evidence="1" id="KW-0560">Oxidoreductase</keyword>
<dbReference type="InterPro" id="IPR015590">
    <property type="entry name" value="Aldehyde_DH_dom"/>
</dbReference>
<feature type="domain" description="Aldehyde dehydrogenase" evidence="3">
    <location>
        <begin position="80"/>
        <end position="114"/>
    </location>
</feature>